<protein>
    <submittedName>
        <fullName evidence="1">5294_t:CDS:1</fullName>
    </submittedName>
</protein>
<dbReference type="Proteomes" id="UP000789901">
    <property type="component" value="Unassembled WGS sequence"/>
</dbReference>
<comment type="caution">
    <text evidence="1">The sequence shown here is derived from an EMBL/GenBank/DDBJ whole genome shotgun (WGS) entry which is preliminary data.</text>
</comment>
<accession>A0ABN7UXS8</accession>
<keyword evidence="2" id="KW-1185">Reference proteome</keyword>
<proteinExistence type="predicted"/>
<sequence>LVKLLDQTISLEVIGSRIYIFDLELAAHSIDQLVGKMFPLIR</sequence>
<reference evidence="1 2" key="1">
    <citation type="submission" date="2021-06" db="EMBL/GenBank/DDBJ databases">
        <authorList>
            <person name="Kallberg Y."/>
            <person name="Tangrot J."/>
            <person name="Rosling A."/>
        </authorList>
    </citation>
    <scope>NUCLEOTIDE SEQUENCE [LARGE SCALE GENOMIC DNA]</scope>
    <source>
        <strain evidence="1 2">120-4 pot B 10/14</strain>
    </source>
</reference>
<feature type="non-terminal residue" evidence="1">
    <location>
        <position position="1"/>
    </location>
</feature>
<evidence type="ECO:0000313" key="1">
    <source>
        <dbReference type="EMBL" id="CAG8698624.1"/>
    </source>
</evidence>
<gene>
    <name evidence="1" type="ORF">GMARGA_LOCUS11979</name>
</gene>
<evidence type="ECO:0000313" key="2">
    <source>
        <dbReference type="Proteomes" id="UP000789901"/>
    </source>
</evidence>
<organism evidence="1 2">
    <name type="scientific">Gigaspora margarita</name>
    <dbReference type="NCBI Taxonomy" id="4874"/>
    <lineage>
        <taxon>Eukaryota</taxon>
        <taxon>Fungi</taxon>
        <taxon>Fungi incertae sedis</taxon>
        <taxon>Mucoromycota</taxon>
        <taxon>Glomeromycotina</taxon>
        <taxon>Glomeromycetes</taxon>
        <taxon>Diversisporales</taxon>
        <taxon>Gigasporaceae</taxon>
        <taxon>Gigaspora</taxon>
    </lineage>
</organism>
<name>A0ABN7UXS8_GIGMA</name>
<dbReference type="EMBL" id="CAJVQB010007180">
    <property type="protein sequence ID" value="CAG8698624.1"/>
    <property type="molecule type" value="Genomic_DNA"/>
</dbReference>